<dbReference type="AlphaFoldDB" id="A0A934QN96"/>
<evidence type="ECO:0000256" key="1">
    <source>
        <dbReference type="SAM" id="MobiDB-lite"/>
    </source>
</evidence>
<dbReference type="Proteomes" id="UP000778970">
    <property type="component" value="Unassembled WGS sequence"/>
</dbReference>
<name>A0A934QN96_9PROT</name>
<feature type="region of interest" description="Disordered" evidence="1">
    <location>
        <begin position="90"/>
        <end position="112"/>
    </location>
</feature>
<keyword evidence="3" id="KW-1185">Reference proteome</keyword>
<accession>A0A934QN96</accession>
<sequence>MIRLAVIMSETKRLQLEETDARYDGETESVRLDARIGHARLEVIVSAEAIEELVGEAPLSAERLIDGAEAYRVQIADVARRKAGPKVPAGGALLLTGRDMPKRSTKPSGSVH</sequence>
<proteinExistence type="predicted"/>
<dbReference type="EMBL" id="NRRE01000035">
    <property type="protein sequence ID" value="MBK1699279.1"/>
    <property type="molecule type" value="Genomic_DNA"/>
</dbReference>
<gene>
    <name evidence="2" type="ORF">CKO21_18690</name>
</gene>
<comment type="caution">
    <text evidence="2">The sequence shown here is derived from an EMBL/GenBank/DDBJ whole genome shotgun (WGS) entry which is preliminary data.</text>
</comment>
<protein>
    <submittedName>
        <fullName evidence="2">DUF1488 domain-containing protein</fullName>
    </submittedName>
</protein>
<evidence type="ECO:0000313" key="2">
    <source>
        <dbReference type="EMBL" id="MBK1699279.1"/>
    </source>
</evidence>
<reference evidence="2" key="1">
    <citation type="submission" date="2017-08" db="EMBL/GenBank/DDBJ databases">
        <authorList>
            <person name="Imhoff J.F."/>
            <person name="Rahn T."/>
            <person name="Kuenzel S."/>
            <person name="Neulinger S.C."/>
        </authorList>
    </citation>
    <scope>NUCLEOTIDE SEQUENCE</scope>
    <source>
        <strain evidence="2">DSM 9154</strain>
    </source>
</reference>
<reference evidence="2" key="2">
    <citation type="journal article" date="2020" name="Microorganisms">
        <title>Osmotic Adaptation and Compatible Solute Biosynthesis of Phototrophic Bacteria as Revealed from Genome Analyses.</title>
        <authorList>
            <person name="Imhoff J.F."/>
            <person name="Rahn T."/>
            <person name="Kunzel S."/>
            <person name="Keller A."/>
            <person name="Neulinger S.C."/>
        </authorList>
    </citation>
    <scope>NUCLEOTIDE SEQUENCE</scope>
    <source>
        <strain evidence="2">DSM 9154</strain>
    </source>
</reference>
<organism evidence="2 3">
    <name type="scientific">Rhodovibrio salinarum</name>
    <dbReference type="NCBI Taxonomy" id="1087"/>
    <lineage>
        <taxon>Bacteria</taxon>
        <taxon>Pseudomonadati</taxon>
        <taxon>Pseudomonadota</taxon>
        <taxon>Alphaproteobacteria</taxon>
        <taxon>Rhodospirillales</taxon>
        <taxon>Rhodovibrionaceae</taxon>
        <taxon>Rhodovibrio</taxon>
    </lineage>
</organism>
<evidence type="ECO:0000313" key="3">
    <source>
        <dbReference type="Proteomes" id="UP000778970"/>
    </source>
</evidence>